<evidence type="ECO:0000313" key="3">
    <source>
        <dbReference type="Proteomes" id="UP000240542"/>
    </source>
</evidence>
<keyword evidence="3" id="KW-1185">Reference proteome</keyword>
<comment type="caution">
    <text evidence="2">The sequence shown here is derived from an EMBL/GenBank/DDBJ whole genome shotgun (WGS) entry which is preliminary data.</text>
</comment>
<reference evidence="2 3" key="1">
    <citation type="submission" date="2018-03" db="EMBL/GenBank/DDBJ databases">
        <title>Genomic Encyclopedia of Archaeal and Bacterial Type Strains, Phase II (KMG-II): from individual species to whole genera.</title>
        <authorList>
            <person name="Goeker M."/>
        </authorList>
    </citation>
    <scope>NUCLEOTIDE SEQUENCE [LARGE SCALE GENOMIC DNA]</scope>
    <source>
        <strain evidence="2 3">DSM 45312</strain>
    </source>
</reference>
<dbReference type="AlphaFoldDB" id="A0A2P8DG69"/>
<feature type="region of interest" description="Disordered" evidence="1">
    <location>
        <begin position="1"/>
        <end position="24"/>
    </location>
</feature>
<accession>A0A2P8DG69</accession>
<protein>
    <submittedName>
        <fullName evidence="2">Uncharacterized protein</fullName>
    </submittedName>
</protein>
<sequence>MARGRPGHGAGSVRGLERDDTDHPGYRIRISATLYADLDPAGRISILCCIWGPGNVVPTRSDSPRYAARALVAP</sequence>
<proteinExistence type="predicted"/>
<dbReference type="Proteomes" id="UP000240542">
    <property type="component" value="Unassembled WGS sequence"/>
</dbReference>
<dbReference type="EMBL" id="PYGA01000012">
    <property type="protein sequence ID" value="PSK96211.1"/>
    <property type="molecule type" value="Genomic_DNA"/>
</dbReference>
<evidence type="ECO:0000313" key="2">
    <source>
        <dbReference type="EMBL" id="PSK96211.1"/>
    </source>
</evidence>
<gene>
    <name evidence="2" type="ORF">CLV63_11293</name>
</gene>
<name>A0A2P8DG69_9ACTN</name>
<organism evidence="2 3">
    <name type="scientific">Murinocardiopsis flavida</name>
    <dbReference type="NCBI Taxonomy" id="645275"/>
    <lineage>
        <taxon>Bacteria</taxon>
        <taxon>Bacillati</taxon>
        <taxon>Actinomycetota</taxon>
        <taxon>Actinomycetes</taxon>
        <taxon>Streptosporangiales</taxon>
        <taxon>Nocardiopsidaceae</taxon>
        <taxon>Murinocardiopsis</taxon>
    </lineage>
</organism>
<feature type="compositionally biased region" description="Basic and acidic residues" evidence="1">
    <location>
        <begin position="15"/>
        <end position="24"/>
    </location>
</feature>
<evidence type="ECO:0000256" key="1">
    <source>
        <dbReference type="SAM" id="MobiDB-lite"/>
    </source>
</evidence>